<dbReference type="PANTHER" id="PTHR42877:SF4">
    <property type="entry name" value="FAD_NAD(P)-BINDING DOMAIN-CONTAINING PROTEIN-RELATED"/>
    <property type="match status" value="1"/>
</dbReference>
<dbReference type="InterPro" id="IPR036188">
    <property type="entry name" value="FAD/NAD-bd_sf"/>
</dbReference>
<dbReference type="EMBL" id="JAOL01000208">
    <property type="protein sequence ID" value="EUA85111.1"/>
    <property type="molecule type" value="Genomic_DNA"/>
</dbReference>
<sequence>MTRRDPSVAIVGAAMAGICMAITLLNSGITDVTIYEKADEVGGTWRENTYPGLVCDVPSRLYHYSFAKNPDWSNLFSPGGEIQSYFCGIADRYRLRDRIRFGTEIVSARFEDDHWSVVTDSGEETAVDFLIVATACCTTRGCRRSQVWTTSEAAPFTRPGGISGSRCRGGAWR</sequence>
<dbReference type="InterPro" id="IPR051209">
    <property type="entry name" value="FAD-bind_Monooxygenase_sf"/>
</dbReference>
<organism evidence="1 2">
    <name type="scientific">Mycobacterium ulcerans str. Harvey</name>
    <dbReference type="NCBI Taxonomy" id="1299332"/>
    <lineage>
        <taxon>Bacteria</taxon>
        <taxon>Bacillati</taxon>
        <taxon>Actinomycetota</taxon>
        <taxon>Actinomycetes</taxon>
        <taxon>Mycobacteriales</taxon>
        <taxon>Mycobacteriaceae</taxon>
        <taxon>Mycobacterium</taxon>
        <taxon>Mycobacterium ulcerans group</taxon>
    </lineage>
</organism>
<dbReference type="Proteomes" id="UP000020681">
    <property type="component" value="Unassembled WGS sequence"/>
</dbReference>
<proteinExistence type="predicted"/>
<dbReference type="Gene3D" id="3.50.50.60">
    <property type="entry name" value="FAD/NAD(P)-binding domain"/>
    <property type="match status" value="1"/>
</dbReference>
<accession>A0ABN0QKK2</accession>
<comment type="caution">
    <text evidence="1">The sequence shown here is derived from an EMBL/GenBank/DDBJ whole genome shotgun (WGS) entry which is preliminary data.</text>
</comment>
<dbReference type="SUPFAM" id="SSF51905">
    <property type="entry name" value="FAD/NAD(P)-binding domain"/>
    <property type="match status" value="1"/>
</dbReference>
<dbReference type="PRINTS" id="PR00419">
    <property type="entry name" value="ADXRDTASE"/>
</dbReference>
<name>A0ABN0QKK2_MYCUL</name>
<evidence type="ECO:0000313" key="1">
    <source>
        <dbReference type="EMBL" id="EUA85111.1"/>
    </source>
</evidence>
<dbReference type="Pfam" id="PF13450">
    <property type="entry name" value="NAD_binding_8"/>
    <property type="match status" value="1"/>
</dbReference>
<dbReference type="PANTHER" id="PTHR42877">
    <property type="entry name" value="L-ORNITHINE N(5)-MONOOXYGENASE-RELATED"/>
    <property type="match status" value="1"/>
</dbReference>
<protein>
    <submittedName>
        <fullName evidence="1">Flavin containing amine oxidoreductase family protein</fullName>
    </submittedName>
</protein>
<reference evidence="1 2" key="1">
    <citation type="submission" date="2014-01" db="EMBL/GenBank/DDBJ databases">
        <authorList>
            <person name="Dobos K."/>
            <person name="Lenaerts A."/>
            <person name="Ordway D."/>
            <person name="DeGroote M.A."/>
            <person name="Parker T."/>
            <person name="Sizemore C."/>
            <person name="Tallon L.J."/>
            <person name="Sadzewicz L.K."/>
            <person name="Sengamalay N."/>
            <person name="Fraser C.M."/>
            <person name="Hine E."/>
            <person name="Shefchek K.A."/>
            <person name="Das S.P."/>
            <person name="Tettelin H."/>
        </authorList>
    </citation>
    <scope>NUCLEOTIDE SEQUENCE [LARGE SCALE GENOMIC DNA]</scope>
    <source>
        <strain evidence="1 2">Harvey</strain>
    </source>
</reference>
<evidence type="ECO:0000313" key="2">
    <source>
        <dbReference type="Proteomes" id="UP000020681"/>
    </source>
</evidence>
<gene>
    <name evidence="1" type="ORF">I551_8421</name>
</gene>
<keyword evidence="2" id="KW-1185">Reference proteome</keyword>